<dbReference type="Gene3D" id="1.25.40.340">
    <property type="match status" value="1"/>
</dbReference>
<keyword evidence="5" id="KW-1185">Reference proteome</keyword>
<dbReference type="OrthoDB" id="9800291at2"/>
<dbReference type="PROSITE" id="PS51480">
    <property type="entry name" value="DHAL"/>
    <property type="match status" value="1"/>
</dbReference>
<proteinExistence type="predicted"/>
<evidence type="ECO:0000259" key="3">
    <source>
        <dbReference type="PROSITE" id="PS51480"/>
    </source>
</evidence>
<evidence type="ECO:0000256" key="1">
    <source>
        <dbReference type="ARBA" id="ARBA00022679"/>
    </source>
</evidence>
<feature type="domain" description="DhaL" evidence="3">
    <location>
        <begin position="6"/>
        <end position="206"/>
    </location>
</feature>
<dbReference type="InterPro" id="IPR004007">
    <property type="entry name" value="DhaL_dom"/>
</dbReference>
<gene>
    <name evidence="4" type="ORF">A9Q02_10080</name>
</gene>
<comment type="caution">
    <text evidence="4">The sequence shown here is derived from an EMBL/GenBank/DDBJ whole genome shotgun (WGS) entry which is preliminary data.</text>
</comment>
<dbReference type="InterPro" id="IPR036117">
    <property type="entry name" value="DhaL_dom_sf"/>
</dbReference>
<dbReference type="GO" id="GO:0019563">
    <property type="term" value="P:glycerol catabolic process"/>
    <property type="evidence" value="ECO:0007669"/>
    <property type="project" value="TreeGrafter"/>
</dbReference>
<keyword evidence="2 4" id="KW-0418">Kinase</keyword>
<dbReference type="SUPFAM" id="SSF101473">
    <property type="entry name" value="DhaL-like"/>
    <property type="match status" value="1"/>
</dbReference>
<evidence type="ECO:0000256" key="2">
    <source>
        <dbReference type="ARBA" id="ARBA00022777"/>
    </source>
</evidence>
<protein>
    <submittedName>
        <fullName evidence="4">Dihydroxyacetone kinase subunit L</fullName>
    </submittedName>
</protein>
<keyword evidence="1" id="KW-0808">Transferase</keyword>
<sequence length="212" mass="22146">MQITADHVIKFIETITMRVKEQRDYLTQLDSAIGDADHGVNLDRGFTTVVTKLPSVADKDIGTILKTVGTTLVSTVGGASGPLYGTAFLRAGMASADRFELSVDDLTVVVEAALEGIQARGKSTRGEKTMIDAIGPAVDALKAAHAAGDDLLTSLRKAVAACQAGMEATIPMLATKGRASYLGERSIGHQDPGATSAFLMAQALLEVLEASQ</sequence>
<dbReference type="FunFam" id="1.25.40.340:FF:000002">
    <property type="entry name" value="Dihydroxyacetone kinase, L subunit"/>
    <property type="match status" value="1"/>
</dbReference>
<dbReference type="GO" id="GO:0004371">
    <property type="term" value="F:glycerone kinase activity"/>
    <property type="evidence" value="ECO:0007669"/>
    <property type="project" value="InterPro"/>
</dbReference>
<organism evidence="4 5">
    <name type="scientific">Candidatus Chloroploca asiatica</name>
    <dbReference type="NCBI Taxonomy" id="1506545"/>
    <lineage>
        <taxon>Bacteria</taxon>
        <taxon>Bacillati</taxon>
        <taxon>Chloroflexota</taxon>
        <taxon>Chloroflexia</taxon>
        <taxon>Chloroflexales</taxon>
        <taxon>Chloroflexineae</taxon>
        <taxon>Oscillochloridaceae</taxon>
        <taxon>Candidatus Chloroploca</taxon>
    </lineage>
</organism>
<evidence type="ECO:0000313" key="4">
    <source>
        <dbReference type="EMBL" id="PDW00337.1"/>
    </source>
</evidence>
<dbReference type="Proteomes" id="UP000220922">
    <property type="component" value="Unassembled WGS sequence"/>
</dbReference>
<accession>A0A2H3LA99</accession>
<dbReference type="Pfam" id="PF02734">
    <property type="entry name" value="Dak2"/>
    <property type="match status" value="1"/>
</dbReference>
<dbReference type="InterPro" id="IPR012737">
    <property type="entry name" value="DhaK_L_YcgS"/>
</dbReference>
<dbReference type="PANTHER" id="PTHR28629:SF4">
    <property type="entry name" value="TRIOKINASE_FMN CYCLASE"/>
    <property type="match status" value="1"/>
</dbReference>
<reference evidence="4 5" key="1">
    <citation type="submission" date="2016-05" db="EMBL/GenBank/DDBJ databases">
        <authorList>
            <person name="Lavstsen T."/>
            <person name="Jespersen J.S."/>
        </authorList>
    </citation>
    <scope>NUCLEOTIDE SEQUENCE [LARGE SCALE GENOMIC DNA]</scope>
    <source>
        <strain evidence="4 5">B7-9</strain>
    </source>
</reference>
<dbReference type="RefSeq" id="WP_097651102.1">
    <property type="nucleotide sequence ID" value="NZ_LYXE01000046.1"/>
</dbReference>
<dbReference type="InterPro" id="IPR050861">
    <property type="entry name" value="Dihydroxyacetone_Kinase"/>
</dbReference>
<dbReference type="AlphaFoldDB" id="A0A2H3LA99"/>
<dbReference type="EMBL" id="LYXE01000046">
    <property type="protein sequence ID" value="PDW00337.1"/>
    <property type="molecule type" value="Genomic_DNA"/>
</dbReference>
<dbReference type="NCBIfam" id="TIGR02365">
    <property type="entry name" value="dha_L_ycgS"/>
    <property type="match status" value="1"/>
</dbReference>
<name>A0A2H3LA99_9CHLR</name>
<evidence type="ECO:0000313" key="5">
    <source>
        <dbReference type="Proteomes" id="UP000220922"/>
    </source>
</evidence>
<dbReference type="PANTHER" id="PTHR28629">
    <property type="entry name" value="TRIOKINASE/FMN CYCLASE"/>
    <property type="match status" value="1"/>
</dbReference>
<dbReference type="SMART" id="SM01120">
    <property type="entry name" value="Dak2"/>
    <property type="match status" value="1"/>
</dbReference>
<dbReference type="GO" id="GO:0005829">
    <property type="term" value="C:cytosol"/>
    <property type="evidence" value="ECO:0007669"/>
    <property type="project" value="TreeGrafter"/>
</dbReference>